<keyword evidence="8" id="KW-1185">Reference proteome</keyword>
<dbReference type="PANTHER" id="PTHR12801:SF114">
    <property type="entry name" value="EXONUCLEASE, PUTATIVE (AFU_ORTHOLOGUE AFUA_7G00870)-RELATED"/>
    <property type="match status" value="1"/>
</dbReference>
<reference evidence="7 8" key="1">
    <citation type="submission" date="2018-05" db="EMBL/GenBank/DDBJ databases">
        <title>Genome sequencing and assembly of the regulated plant pathogen Lachnellula willkommii and related sister species for the development of diagnostic species identification markers.</title>
        <authorList>
            <person name="Giroux E."/>
            <person name="Bilodeau G."/>
        </authorList>
    </citation>
    <scope>NUCLEOTIDE SEQUENCE [LARGE SCALE GENOMIC DNA]</scope>
    <source>
        <strain evidence="7 8">CBS 160.35</strain>
    </source>
</reference>
<evidence type="ECO:0000256" key="4">
    <source>
        <dbReference type="SAM" id="Coils"/>
    </source>
</evidence>
<keyword evidence="3 7" id="KW-0269">Exonuclease</keyword>
<dbReference type="InterPro" id="IPR047021">
    <property type="entry name" value="REXO1/3/4-like"/>
</dbReference>
<evidence type="ECO:0000313" key="8">
    <source>
        <dbReference type="Proteomes" id="UP000443090"/>
    </source>
</evidence>
<feature type="compositionally biased region" description="Polar residues" evidence="5">
    <location>
        <begin position="73"/>
        <end position="85"/>
    </location>
</feature>
<dbReference type="Proteomes" id="UP000443090">
    <property type="component" value="Unassembled WGS sequence"/>
</dbReference>
<dbReference type="PANTHER" id="PTHR12801">
    <property type="entry name" value="RNA EXONUCLEASE REXO1 / RECO3 FAMILY MEMBER-RELATED"/>
    <property type="match status" value="1"/>
</dbReference>
<dbReference type="Gene3D" id="3.30.420.10">
    <property type="entry name" value="Ribonuclease H-like superfamily/Ribonuclease H"/>
    <property type="match status" value="1"/>
</dbReference>
<keyword evidence="4" id="KW-0175">Coiled coil</keyword>
<sequence>MTIEFAVVLPLNNTPYTINKSATCAPWKRSFKGQSALEIHILTSPAHKKPAPSQVRPAEPHHLLTTTERKHAQQPNAIASTSSAPQIAKPATKTVPQDADLRWSFTPESEYTEVLNALSAHCHSPTELEQNHFIVKPYDPLDYANLRKCKRCRSEEMKANGGDCIFHSFKKNKWNPNRPYKCCKTEGKGCQTLPTHDFQLPLRASQHIDYRKTPAPSAEPKFRAVVLDCEMAGIASGAGEVILLCATDYVTGAVLLNRYVNPSEKITQMRSSIHGISTSTLTNAILQGQALSGWEGARSELWKYIDDKTILVGHALQNDLDGLRIIHPRVVDSGILARNEVGIPYLQGGLSTLCSELLNVEIRKNKGGIHDCLEDVLATREVVLFCTQNKEGFRIWGATKKAEQMRVNEEREIARKEKGIKKAEADKAKIQERIIYHDDEALS</sequence>
<feature type="region of interest" description="Disordered" evidence="5">
    <location>
        <begin position="67"/>
        <end position="99"/>
    </location>
</feature>
<dbReference type="SMART" id="SM00479">
    <property type="entry name" value="EXOIII"/>
    <property type="match status" value="1"/>
</dbReference>
<name>A0A8H8UEL3_9HELO</name>
<dbReference type="AlphaFoldDB" id="A0A8H8UEL3"/>
<keyword evidence="2" id="KW-0378">Hydrolase</keyword>
<accession>A0A8H8UEL3</accession>
<dbReference type="GO" id="GO:0004527">
    <property type="term" value="F:exonuclease activity"/>
    <property type="evidence" value="ECO:0007669"/>
    <property type="project" value="UniProtKB-KW"/>
</dbReference>
<dbReference type="GO" id="GO:0005634">
    <property type="term" value="C:nucleus"/>
    <property type="evidence" value="ECO:0007669"/>
    <property type="project" value="TreeGrafter"/>
</dbReference>
<evidence type="ECO:0000313" key="7">
    <source>
        <dbReference type="EMBL" id="TVY41248.1"/>
    </source>
</evidence>
<organism evidence="7 8">
    <name type="scientific">Lachnellula occidentalis</name>
    <dbReference type="NCBI Taxonomy" id="215460"/>
    <lineage>
        <taxon>Eukaryota</taxon>
        <taxon>Fungi</taxon>
        <taxon>Dikarya</taxon>
        <taxon>Ascomycota</taxon>
        <taxon>Pezizomycotina</taxon>
        <taxon>Leotiomycetes</taxon>
        <taxon>Helotiales</taxon>
        <taxon>Lachnaceae</taxon>
        <taxon>Lachnellula</taxon>
    </lineage>
</organism>
<feature type="domain" description="Exonuclease" evidence="6">
    <location>
        <begin position="223"/>
        <end position="392"/>
    </location>
</feature>
<dbReference type="InterPro" id="IPR012337">
    <property type="entry name" value="RNaseH-like_sf"/>
</dbReference>
<dbReference type="InterPro" id="IPR013520">
    <property type="entry name" value="Ribonucl_H"/>
</dbReference>
<evidence type="ECO:0000256" key="1">
    <source>
        <dbReference type="ARBA" id="ARBA00022722"/>
    </source>
</evidence>
<evidence type="ECO:0000256" key="2">
    <source>
        <dbReference type="ARBA" id="ARBA00022801"/>
    </source>
</evidence>
<proteinExistence type="predicted"/>
<evidence type="ECO:0000256" key="5">
    <source>
        <dbReference type="SAM" id="MobiDB-lite"/>
    </source>
</evidence>
<dbReference type="GO" id="GO:0003676">
    <property type="term" value="F:nucleic acid binding"/>
    <property type="evidence" value="ECO:0007669"/>
    <property type="project" value="InterPro"/>
</dbReference>
<dbReference type="EMBL" id="QGMI01000403">
    <property type="protein sequence ID" value="TVY41248.1"/>
    <property type="molecule type" value="Genomic_DNA"/>
</dbReference>
<gene>
    <name evidence="7" type="primary">REX3</name>
    <name evidence="7" type="ORF">LOCC1_G006498</name>
</gene>
<dbReference type="Pfam" id="PF00929">
    <property type="entry name" value="RNase_T"/>
    <property type="match status" value="1"/>
</dbReference>
<evidence type="ECO:0000256" key="3">
    <source>
        <dbReference type="ARBA" id="ARBA00022839"/>
    </source>
</evidence>
<feature type="coiled-coil region" evidence="4">
    <location>
        <begin position="406"/>
        <end position="433"/>
    </location>
</feature>
<dbReference type="InterPro" id="IPR036397">
    <property type="entry name" value="RNaseH_sf"/>
</dbReference>
<dbReference type="CDD" id="cd06137">
    <property type="entry name" value="DEDDh_RNase"/>
    <property type="match status" value="1"/>
</dbReference>
<comment type="caution">
    <text evidence="7">The sequence shown here is derived from an EMBL/GenBank/DDBJ whole genome shotgun (WGS) entry which is preliminary data.</text>
</comment>
<evidence type="ECO:0000259" key="6">
    <source>
        <dbReference type="SMART" id="SM00479"/>
    </source>
</evidence>
<dbReference type="SUPFAM" id="SSF53098">
    <property type="entry name" value="Ribonuclease H-like"/>
    <property type="match status" value="1"/>
</dbReference>
<dbReference type="GO" id="GO:0000027">
    <property type="term" value="P:ribosomal large subunit assembly"/>
    <property type="evidence" value="ECO:0007669"/>
    <property type="project" value="TreeGrafter"/>
</dbReference>
<dbReference type="OrthoDB" id="16516at2759"/>
<protein>
    <submittedName>
        <fullName evidence="7">RNA exonuclease</fullName>
    </submittedName>
</protein>
<keyword evidence="1" id="KW-0540">Nuclease</keyword>
<dbReference type="GO" id="GO:0006364">
    <property type="term" value="P:rRNA processing"/>
    <property type="evidence" value="ECO:0007669"/>
    <property type="project" value="TreeGrafter"/>
</dbReference>